<dbReference type="InterPro" id="IPR011063">
    <property type="entry name" value="TilS/TtcA_N"/>
</dbReference>
<dbReference type="SUPFAM" id="SSF52402">
    <property type="entry name" value="Adenine nucleotide alpha hydrolases-like"/>
    <property type="match status" value="1"/>
</dbReference>
<evidence type="ECO:0000259" key="10">
    <source>
        <dbReference type="Pfam" id="PF11734"/>
    </source>
</evidence>
<organism evidence="11">
    <name type="scientific">mine drainage metagenome</name>
    <dbReference type="NCBI Taxonomy" id="410659"/>
    <lineage>
        <taxon>unclassified sequences</taxon>
        <taxon>metagenomes</taxon>
        <taxon>ecological metagenomes</taxon>
    </lineage>
</organism>
<accession>E6QIW9</accession>
<keyword evidence="5" id="KW-0819">tRNA processing</keyword>
<proteinExistence type="inferred from homology"/>
<evidence type="ECO:0000256" key="2">
    <source>
        <dbReference type="ARBA" id="ARBA00013267"/>
    </source>
</evidence>
<evidence type="ECO:0000259" key="9">
    <source>
        <dbReference type="Pfam" id="PF01171"/>
    </source>
</evidence>
<dbReference type="SUPFAM" id="SSF56037">
    <property type="entry name" value="PheT/TilS domain"/>
    <property type="match status" value="1"/>
</dbReference>
<dbReference type="NCBIfam" id="TIGR02432">
    <property type="entry name" value="lysidine_TilS_N"/>
    <property type="match status" value="1"/>
</dbReference>
<sequence length="448" mass="49763">MEKLLDTSFLRPGMRLGVGLSGGADSVALVCALALRAHELGLVLHAIHLHHGLRGAEADEDAAFVQRLAANLGLRCHIERADTAQEARQAGHGIEETARRLRYAWFERLMAAGVVDAVATAHTLDDQAETVLAKLLRGAWTEGLAGIFPVVHADAGMILRPMLAIRRSQIEAWLSERGQPWREDSTNRELVYTRNRIRHQLLPDLESWNPRVREHLAQMAELAREEESWWQAELARLAPLLIQSGKPVRGGGRAADDHAVAMDVLRLASQPIALQRRILRHAASLLGAAPGFEATEKLRHLALKGRPGEQTQLASPIQSGPILAQRTARELRLSHGTTRARSQDKSKRMESVQLPIPGHAEAFGWHFLAHANATLPPAIIRPWRPGDRVTLRYSSGPRKVKEVLERMKITGDQRADWPVLEWNGQILWMQGAELVPAPTWLLKVTPIE</sequence>
<evidence type="ECO:0000256" key="7">
    <source>
        <dbReference type="ARBA" id="ARBA00022840"/>
    </source>
</evidence>
<evidence type="ECO:0000313" key="11">
    <source>
        <dbReference type="EMBL" id="CBI07185.1"/>
    </source>
</evidence>
<dbReference type="PANTHER" id="PTHR43033:SF1">
    <property type="entry name" value="TRNA(ILE)-LYSIDINE SYNTHASE-RELATED"/>
    <property type="match status" value="1"/>
</dbReference>
<name>E6QIW9_9ZZZZ</name>
<dbReference type="GO" id="GO:0005524">
    <property type="term" value="F:ATP binding"/>
    <property type="evidence" value="ECO:0007669"/>
    <property type="project" value="UniProtKB-KW"/>
</dbReference>
<feature type="domain" description="tRNA(Ile)-lysidine/2-thiocytidine synthase N-terminal" evidence="9">
    <location>
        <begin position="17"/>
        <end position="200"/>
    </location>
</feature>
<evidence type="ECO:0000256" key="3">
    <source>
        <dbReference type="ARBA" id="ARBA00022490"/>
    </source>
</evidence>
<dbReference type="InterPro" id="IPR014729">
    <property type="entry name" value="Rossmann-like_a/b/a_fold"/>
</dbReference>
<keyword evidence="4 11" id="KW-0436">Ligase</keyword>
<gene>
    <name evidence="11" type="ORF">CARN6_0509</name>
</gene>
<reference evidence="11" key="1">
    <citation type="submission" date="2009-10" db="EMBL/GenBank/DDBJ databases">
        <title>Diversity of trophic interactions inside an arsenic-rich microbial ecosystem.</title>
        <authorList>
            <person name="Bertin P.N."/>
            <person name="Heinrich-Salmeron A."/>
            <person name="Pelletier E."/>
            <person name="Goulhen-Chollet F."/>
            <person name="Arsene-Ploetze F."/>
            <person name="Gallien S."/>
            <person name="Calteau A."/>
            <person name="Vallenet D."/>
            <person name="Casiot C."/>
            <person name="Chane-Woon-Ming B."/>
            <person name="Giloteaux L."/>
            <person name="Barakat M."/>
            <person name="Bonnefoy V."/>
            <person name="Bruneel O."/>
            <person name="Chandler M."/>
            <person name="Cleiss J."/>
            <person name="Duran R."/>
            <person name="Elbaz-Poulichet F."/>
            <person name="Fonknechten N."/>
            <person name="Lauga B."/>
            <person name="Mornico D."/>
            <person name="Ortet P."/>
            <person name="Schaeffer C."/>
            <person name="Siguier P."/>
            <person name="Alexander Thil Smith A."/>
            <person name="Van Dorsselaer A."/>
            <person name="Weissenbach J."/>
            <person name="Medigue C."/>
            <person name="Le Paslier D."/>
        </authorList>
    </citation>
    <scope>NUCLEOTIDE SEQUENCE</scope>
</reference>
<evidence type="ECO:0000256" key="1">
    <source>
        <dbReference type="ARBA" id="ARBA00004496"/>
    </source>
</evidence>
<dbReference type="Gene3D" id="1.20.59.20">
    <property type="match status" value="1"/>
</dbReference>
<keyword evidence="7" id="KW-0067">ATP-binding</keyword>
<dbReference type="Gene3D" id="3.40.50.620">
    <property type="entry name" value="HUPs"/>
    <property type="match status" value="1"/>
</dbReference>
<dbReference type="Pfam" id="PF11734">
    <property type="entry name" value="TilS_C"/>
    <property type="match status" value="1"/>
</dbReference>
<dbReference type="Pfam" id="PF01171">
    <property type="entry name" value="ATP_bind_3"/>
    <property type="match status" value="1"/>
</dbReference>
<dbReference type="GO" id="GO:0005737">
    <property type="term" value="C:cytoplasm"/>
    <property type="evidence" value="ECO:0007669"/>
    <property type="project" value="UniProtKB-SubCell"/>
</dbReference>
<dbReference type="GO" id="GO:0032267">
    <property type="term" value="F:tRNA(Ile)-lysidine synthase activity"/>
    <property type="evidence" value="ECO:0007669"/>
    <property type="project" value="UniProtKB-EC"/>
</dbReference>
<keyword evidence="3" id="KW-0963">Cytoplasm</keyword>
<evidence type="ECO:0000256" key="5">
    <source>
        <dbReference type="ARBA" id="ARBA00022694"/>
    </source>
</evidence>
<dbReference type="InterPro" id="IPR012796">
    <property type="entry name" value="Lysidine-tRNA-synth_C"/>
</dbReference>
<feature type="domain" description="Lysidine-tRNA(Ile) synthetase C-terminal" evidence="10">
    <location>
        <begin position="380"/>
        <end position="431"/>
    </location>
</feature>
<dbReference type="CDD" id="cd01992">
    <property type="entry name" value="TilS_N"/>
    <property type="match status" value="1"/>
</dbReference>
<dbReference type="GO" id="GO:0008033">
    <property type="term" value="P:tRNA processing"/>
    <property type="evidence" value="ECO:0007669"/>
    <property type="project" value="UniProtKB-KW"/>
</dbReference>
<dbReference type="InterPro" id="IPR012094">
    <property type="entry name" value="tRNA_Ile_lys_synt"/>
</dbReference>
<dbReference type="InterPro" id="IPR012795">
    <property type="entry name" value="tRNA_Ile_lys_synt_N"/>
</dbReference>
<evidence type="ECO:0000256" key="8">
    <source>
        <dbReference type="ARBA" id="ARBA00048539"/>
    </source>
</evidence>
<comment type="catalytic activity">
    <reaction evidence="8">
        <text>cytidine(34) in tRNA(Ile2) + L-lysine + ATP = lysidine(34) in tRNA(Ile2) + AMP + diphosphate + H(+)</text>
        <dbReference type="Rhea" id="RHEA:43744"/>
        <dbReference type="Rhea" id="RHEA-COMP:10625"/>
        <dbReference type="Rhea" id="RHEA-COMP:10670"/>
        <dbReference type="ChEBI" id="CHEBI:15378"/>
        <dbReference type="ChEBI" id="CHEBI:30616"/>
        <dbReference type="ChEBI" id="CHEBI:32551"/>
        <dbReference type="ChEBI" id="CHEBI:33019"/>
        <dbReference type="ChEBI" id="CHEBI:82748"/>
        <dbReference type="ChEBI" id="CHEBI:83665"/>
        <dbReference type="ChEBI" id="CHEBI:456215"/>
        <dbReference type="EC" id="6.3.4.19"/>
    </reaction>
</comment>
<evidence type="ECO:0000256" key="4">
    <source>
        <dbReference type="ARBA" id="ARBA00022598"/>
    </source>
</evidence>
<keyword evidence="6" id="KW-0547">Nucleotide-binding</keyword>
<evidence type="ECO:0000256" key="6">
    <source>
        <dbReference type="ARBA" id="ARBA00022741"/>
    </source>
</evidence>
<dbReference type="PANTHER" id="PTHR43033">
    <property type="entry name" value="TRNA(ILE)-LYSIDINE SYNTHASE-RELATED"/>
    <property type="match status" value="1"/>
</dbReference>
<dbReference type="AlphaFoldDB" id="E6QIW9"/>
<dbReference type="NCBIfam" id="TIGR02433">
    <property type="entry name" value="lysidine_TilS_C"/>
    <property type="match status" value="1"/>
</dbReference>
<dbReference type="SUPFAM" id="SSF82829">
    <property type="entry name" value="MesJ substrate recognition domain-like"/>
    <property type="match status" value="1"/>
</dbReference>
<protein>
    <recommendedName>
        <fullName evidence="2">tRNA(Ile)-lysidine synthetase</fullName>
        <ecNumber evidence="2">6.3.4.19</ecNumber>
    </recommendedName>
</protein>
<dbReference type="EC" id="6.3.4.19" evidence="2"/>
<comment type="subcellular location">
    <subcellularLocation>
        <location evidence="1">Cytoplasm</location>
    </subcellularLocation>
</comment>
<dbReference type="HAMAP" id="MF_01161">
    <property type="entry name" value="tRNA_Ile_lys_synt"/>
    <property type="match status" value="1"/>
</dbReference>
<dbReference type="EMBL" id="CABQ01000076">
    <property type="protein sequence ID" value="CBI07185.1"/>
    <property type="molecule type" value="Genomic_DNA"/>
</dbReference>
<comment type="caution">
    <text evidence="11">The sequence shown here is derived from an EMBL/GenBank/DDBJ whole genome shotgun (WGS) entry which is preliminary data.</text>
</comment>